<evidence type="ECO:0000256" key="1">
    <source>
        <dbReference type="ARBA" id="ARBA00009275"/>
    </source>
</evidence>
<reference evidence="6" key="1">
    <citation type="submission" date="2021-01" db="EMBL/GenBank/DDBJ databases">
        <authorList>
            <person name="Kaushik A."/>
        </authorList>
    </citation>
    <scope>NUCLEOTIDE SEQUENCE</scope>
    <source>
        <strain evidence="6">AG1-1B</strain>
    </source>
</reference>
<evidence type="ECO:0000256" key="5">
    <source>
        <dbReference type="SAM" id="MobiDB-lite"/>
    </source>
</evidence>
<dbReference type="SUPFAM" id="SSF51556">
    <property type="entry name" value="Metallo-dependent hydrolases"/>
    <property type="match status" value="1"/>
</dbReference>
<sequence>MGSRVRFIDVGLNLTDPIFRGLHRGKKKHQDDIQDVIRRANAAGVKSAILTGGSLHESSEALELAAQFGYYATVGCHPTRSSQFDSFKGGPEAYLERLDQLIASHLTGKGRCVAVGECGLDYDRLHFSPIATQQKHFRSQLSLAKKYHLPLFLHVRAAHDDFVSILREEGFGEDGGRAVGGRGGLVHSFTGRTGEMKELVAMGFHISVNGCSMKTDQNLATTKAIPLHRLMVETDAPWCSMTSTHSSRAHINTLPSNLRELYFPPSCQPDKFIEGLLSFLFFYSLQYLNKWSFTGRAVKGRNEPCAIGGVAWVVASLKNCELIDVSRAAWNNTVEMYDLHELMDEEYHNDIKTRDAPKDDPVENGGTVESGAMEVKEVDPKEKKLRTLKKKAS</sequence>
<organism evidence="6 7">
    <name type="scientific">Rhizoctonia solani</name>
    <dbReference type="NCBI Taxonomy" id="456999"/>
    <lineage>
        <taxon>Eukaryota</taxon>
        <taxon>Fungi</taxon>
        <taxon>Dikarya</taxon>
        <taxon>Basidiomycota</taxon>
        <taxon>Agaricomycotina</taxon>
        <taxon>Agaricomycetes</taxon>
        <taxon>Cantharellales</taxon>
        <taxon>Ceratobasidiaceae</taxon>
        <taxon>Rhizoctonia</taxon>
    </lineage>
</organism>
<keyword evidence="2" id="KW-0540">Nuclease</keyword>
<keyword evidence="4" id="KW-0378">Hydrolase</keyword>
<comment type="caution">
    <text evidence="6">The sequence shown here is derived from an EMBL/GenBank/DDBJ whole genome shotgun (WGS) entry which is preliminary data.</text>
</comment>
<dbReference type="EMBL" id="CAJMWQ010000880">
    <property type="protein sequence ID" value="CAE6391812.1"/>
    <property type="molecule type" value="Genomic_DNA"/>
</dbReference>
<evidence type="ECO:0008006" key="8">
    <source>
        <dbReference type="Google" id="ProtNLM"/>
    </source>
</evidence>
<dbReference type="PANTHER" id="PTHR10060:SF15">
    <property type="entry name" value="DEOXYRIBONUCLEASE TATDN1"/>
    <property type="match status" value="1"/>
</dbReference>
<dbReference type="GO" id="GO:0005829">
    <property type="term" value="C:cytosol"/>
    <property type="evidence" value="ECO:0007669"/>
    <property type="project" value="TreeGrafter"/>
</dbReference>
<feature type="compositionally biased region" description="Basic and acidic residues" evidence="5">
    <location>
        <begin position="352"/>
        <end position="361"/>
    </location>
</feature>
<keyword evidence="3" id="KW-0479">Metal-binding</keyword>
<name>A0A8H3A4K9_9AGAM</name>
<gene>
    <name evidence="6" type="ORF">RDB_LOCUS25826</name>
</gene>
<evidence type="ECO:0000256" key="4">
    <source>
        <dbReference type="ARBA" id="ARBA00022801"/>
    </source>
</evidence>
<dbReference type="Proteomes" id="UP000663826">
    <property type="component" value="Unassembled WGS sequence"/>
</dbReference>
<feature type="region of interest" description="Disordered" evidence="5">
    <location>
        <begin position="352"/>
        <end position="393"/>
    </location>
</feature>
<evidence type="ECO:0000256" key="3">
    <source>
        <dbReference type="ARBA" id="ARBA00022723"/>
    </source>
</evidence>
<dbReference type="GO" id="GO:0008296">
    <property type="term" value="F:3'-5'-DNA exonuclease activity"/>
    <property type="evidence" value="ECO:0007669"/>
    <property type="project" value="TreeGrafter"/>
</dbReference>
<protein>
    <recommendedName>
        <fullName evidence="8">TatD DNase family protein</fullName>
    </recommendedName>
</protein>
<dbReference type="CDD" id="cd01310">
    <property type="entry name" value="TatD_DNAse"/>
    <property type="match status" value="1"/>
</dbReference>
<dbReference type="AlphaFoldDB" id="A0A8H3A4K9"/>
<dbReference type="PANTHER" id="PTHR10060">
    <property type="entry name" value="TATD FAMILY DEOXYRIBONUCLEASE"/>
    <property type="match status" value="1"/>
</dbReference>
<dbReference type="GO" id="GO:0046872">
    <property type="term" value="F:metal ion binding"/>
    <property type="evidence" value="ECO:0007669"/>
    <property type="project" value="UniProtKB-KW"/>
</dbReference>
<accession>A0A8H3A4K9</accession>
<dbReference type="InterPro" id="IPR050891">
    <property type="entry name" value="TatD-type_Hydrolase"/>
</dbReference>
<evidence type="ECO:0000313" key="7">
    <source>
        <dbReference type="Proteomes" id="UP000663826"/>
    </source>
</evidence>
<proteinExistence type="inferred from homology"/>
<evidence type="ECO:0000256" key="2">
    <source>
        <dbReference type="ARBA" id="ARBA00022722"/>
    </source>
</evidence>
<dbReference type="Gene3D" id="3.20.20.140">
    <property type="entry name" value="Metal-dependent hydrolases"/>
    <property type="match status" value="1"/>
</dbReference>
<evidence type="ECO:0000313" key="6">
    <source>
        <dbReference type="EMBL" id="CAE6391812.1"/>
    </source>
</evidence>
<feature type="compositionally biased region" description="Basic residues" evidence="5">
    <location>
        <begin position="383"/>
        <end position="393"/>
    </location>
</feature>
<dbReference type="Pfam" id="PF01026">
    <property type="entry name" value="TatD_DNase"/>
    <property type="match status" value="1"/>
</dbReference>
<dbReference type="PROSITE" id="PS01090">
    <property type="entry name" value="TATD_2"/>
    <property type="match status" value="1"/>
</dbReference>
<dbReference type="InterPro" id="IPR032466">
    <property type="entry name" value="Metal_Hydrolase"/>
</dbReference>
<dbReference type="InterPro" id="IPR001130">
    <property type="entry name" value="TatD-like"/>
</dbReference>
<comment type="similarity">
    <text evidence="1">Belongs to the metallo-dependent hydrolases superfamily. TatD-type hydrolase family.</text>
</comment>
<dbReference type="InterPro" id="IPR018228">
    <property type="entry name" value="DNase_TatD-rel_CS"/>
</dbReference>